<protein>
    <recommendedName>
        <fullName evidence="3">Nitrous oxide-stimulated promoter</fullName>
    </recommendedName>
</protein>
<dbReference type="RefSeq" id="WP_008629146.1">
    <property type="nucleotide sequence ID" value="NZ_GL883880.1"/>
</dbReference>
<dbReference type="AlphaFoldDB" id="F3QXB6"/>
<dbReference type="STRING" id="762982.HMPREF9442_02851"/>
<gene>
    <name evidence="1" type="ORF">HMPREF9442_02851</name>
</gene>
<dbReference type="GeneID" id="98396553"/>
<sequence length="105" mass="13056">MGKGKNNRIEEEQRTVELMIRLYCRYKEGNRTLCPECREMLDYSRARLSRCPFQKDKRTCRLCTIHCYRPDMKRRIRKVMRYAGPRMLWYHPLIALRHLWREYRG</sequence>
<name>F3QXB6_9BACT</name>
<dbReference type="HOGENOM" id="CLU_138593_0_0_10"/>
<dbReference type="OrthoDB" id="164329at2"/>
<accession>F3QXB6</accession>
<comment type="caution">
    <text evidence="1">The sequence shown here is derived from an EMBL/GenBank/DDBJ whole genome shotgun (WGS) entry which is preliminary data.</text>
</comment>
<keyword evidence="2" id="KW-1185">Reference proteome</keyword>
<dbReference type="InterPro" id="IPR020483">
    <property type="entry name" value="Uncharacterised_YgbA"/>
</dbReference>
<proteinExistence type="predicted"/>
<dbReference type="NCBIfam" id="NF007714">
    <property type="entry name" value="PRK10410.1-2"/>
    <property type="match status" value="1"/>
</dbReference>
<dbReference type="eggNOG" id="ENOG5032ZJK">
    <property type="taxonomic scope" value="Bacteria"/>
</dbReference>
<evidence type="ECO:0008006" key="3">
    <source>
        <dbReference type="Google" id="ProtNLM"/>
    </source>
</evidence>
<evidence type="ECO:0000313" key="1">
    <source>
        <dbReference type="EMBL" id="EGG51288.1"/>
    </source>
</evidence>
<evidence type="ECO:0000313" key="2">
    <source>
        <dbReference type="Proteomes" id="UP000005546"/>
    </source>
</evidence>
<dbReference type="Proteomes" id="UP000005546">
    <property type="component" value="Unassembled WGS sequence"/>
</dbReference>
<dbReference type="EMBL" id="AFBR01000084">
    <property type="protein sequence ID" value="EGG51288.1"/>
    <property type="molecule type" value="Genomic_DNA"/>
</dbReference>
<organism evidence="1 2">
    <name type="scientific">Paraprevotella xylaniphila YIT 11841</name>
    <dbReference type="NCBI Taxonomy" id="762982"/>
    <lineage>
        <taxon>Bacteria</taxon>
        <taxon>Pseudomonadati</taxon>
        <taxon>Bacteroidota</taxon>
        <taxon>Bacteroidia</taxon>
        <taxon>Bacteroidales</taxon>
        <taxon>Prevotellaceae</taxon>
        <taxon>Paraprevotella</taxon>
    </lineage>
</organism>
<dbReference type="Pfam" id="PF11756">
    <property type="entry name" value="YgbA_NO"/>
    <property type="match status" value="1"/>
</dbReference>
<reference evidence="1 2" key="1">
    <citation type="submission" date="2011-02" db="EMBL/GenBank/DDBJ databases">
        <authorList>
            <person name="Weinstock G."/>
            <person name="Sodergren E."/>
            <person name="Clifton S."/>
            <person name="Fulton L."/>
            <person name="Fulton B."/>
            <person name="Courtney L."/>
            <person name="Fronick C."/>
            <person name="Harrison M."/>
            <person name="Strong C."/>
            <person name="Farmer C."/>
            <person name="Delahaunty K."/>
            <person name="Markovic C."/>
            <person name="Hall O."/>
            <person name="Minx P."/>
            <person name="Tomlinson C."/>
            <person name="Mitreva M."/>
            <person name="Hou S."/>
            <person name="Chen J."/>
            <person name="Wollam A."/>
            <person name="Pepin K.H."/>
            <person name="Johnson M."/>
            <person name="Bhonagiri V."/>
            <person name="Zhang X."/>
            <person name="Suruliraj S."/>
            <person name="Warren W."/>
            <person name="Chinwalla A."/>
            <person name="Mardis E.R."/>
            <person name="Wilson R.K."/>
        </authorList>
    </citation>
    <scope>NUCLEOTIDE SEQUENCE [LARGE SCALE GENOMIC DNA]</scope>
    <source>
        <strain evidence="1 2">YIT 11841</strain>
    </source>
</reference>